<dbReference type="PANTHER" id="PTHR42085:SF2">
    <property type="entry name" value="F-BOX DOMAIN-CONTAINING PROTEIN"/>
    <property type="match status" value="1"/>
</dbReference>
<accession>A0A6A6F6V6</accession>
<keyword evidence="2" id="KW-1185">Reference proteome</keyword>
<proteinExistence type="predicted"/>
<protein>
    <recommendedName>
        <fullName evidence="3">F-box domain-containing protein</fullName>
    </recommendedName>
</protein>
<reference evidence="1" key="1">
    <citation type="journal article" date="2020" name="Stud. Mycol.">
        <title>101 Dothideomycetes genomes: a test case for predicting lifestyles and emergence of pathogens.</title>
        <authorList>
            <person name="Haridas S."/>
            <person name="Albert R."/>
            <person name="Binder M."/>
            <person name="Bloem J."/>
            <person name="Labutti K."/>
            <person name="Salamov A."/>
            <person name="Andreopoulos B."/>
            <person name="Baker S."/>
            <person name="Barry K."/>
            <person name="Bills G."/>
            <person name="Bluhm B."/>
            <person name="Cannon C."/>
            <person name="Castanera R."/>
            <person name="Culley D."/>
            <person name="Daum C."/>
            <person name="Ezra D."/>
            <person name="Gonzalez J."/>
            <person name="Henrissat B."/>
            <person name="Kuo A."/>
            <person name="Liang C."/>
            <person name="Lipzen A."/>
            <person name="Lutzoni F."/>
            <person name="Magnuson J."/>
            <person name="Mondo S."/>
            <person name="Nolan M."/>
            <person name="Ohm R."/>
            <person name="Pangilinan J."/>
            <person name="Park H.-J."/>
            <person name="Ramirez L."/>
            <person name="Alfaro M."/>
            <person name="Sun H."/>
            <person name="Tritt A."/>
            <person name="Yoshinaga Y."/>
            <person name="Zwiers L.-H."/>
            <person name="Turgeon B."/>
            <person name="Goodwin S."/>
            <person name="Spatafora J."/>
            <person name="Crous P."/>
            <person name="Grigoriev I."/>
        </authorList>
    </citation>
    <scope>NUCLEOTIDE SEQUENCE</scope>
    <source>
        <strain evidence="1">SCOH1-5</strain>
    </source>
</reference>
<dbReference type="InterPro" id="IPR038883">
    <property type="entry name" value="AN11006-like"/>
</dbReference>
<dbReference type="OrthoDB" id="62952at2759"/>
<dbReference type="EMBL" id="ML992689">
    <property type="protein sequence ID" value="KAF2209010.1"/>
    <property type="molecule type" value="Genomic_DNA"/>
</dbReference>
<sequence>MSAAFCSRVALRISLLMTAILVIAQGISNFGVPQHIHRIARSFPQLIVVAGSALMMEVGSSFPEAHRRRSEPELRRMYKRPCRADNNFDRKCRYLIAIRHNHDNSQAMDVQELACGFPASVSLPAAATPNRLRILESGANTAPLNPELTSDQGTTSCSPQVRISRHFCRLNEIPNGEATMNASGAAKTEGFHETVQIADMNMHASDTVSHATKTTKRNRTVTERLFFELPPELRNKIYRDVLVQPEKIKISSFTTKLPPEPGLLLVNRQIRQEALGIYYHGNHFRFDMYDINASAYMRWVRAEPIIRSRLQVWFKMYIPTIPDLAWQNLLDWLEELHYRRVAHGPSSRTFPGKRAFRVVVGEMKELAGRLQQQELTWDQILHVLESLKRMLVASLSSGQWL</sequence>
<organism evidence="1 2">
    <name type="scientific">Cercospora zeae-maydis SCOH1-5</name>
    <dbReference type="NCBI Taxonomy" id="717836"/>
    <lineage>
        <taxon>Eukaryota</taxon>
        <taxon>Fungi</taxon>
        <taxon>Dikarya</taxon>
        <taxon>Ascomycota</taxon>
        <taxon>Pezizomycotina</taxon>
        <taxon>Dothideomycetes</taxon>
        <taxon>Dothideomycetidae</taxon>
        <taxon>Mycosphaerellales</taxon>
        <taxon>Mycosphaerellaceae</taxon>
        <taxon>Cercospora</taxon>
    </lineage>
</organism>
<evidence type="ECO:0000313" key="2">
    <source>
        <dbReference type="Proteomes" id="UP000799539"/>
    </source>
</evidence>
<gene>
    <name evidence="1" type="ORF">CERZMDRAFT_100766</name>
</gene>
<evidence type="ECO:0008006" key="3">
    <source>
        <dbReference type="Google" id="ProtNLM"/>
    </source>
</evidence>
<evidence type="ECO:0000313" key="1">
    <source>
        <dbReference type="EMBL" id="KAF2209010.1"/>
    </source>
</evidence>
<name>A0A6A6F6V6_9PEZI</name>
<dbReference type="AlphaFoldDB" id="A0A6A6F6V6"/>
<dbReference type="PANTHER" id="PTHR42085">
    <property type="entry name" value="F-BOX DOMAIN-CONTAINING PROTEIN"/>
    <property type="match status" value="1"/>
</dbReference>
<dbReference type="Proteomes" id="UP000799539">
    <property type="component" value="Unassembled WGS sequence"/>
</dbReference>